<dbReference type="GO" id="GO:0004888">
    <property type="term" value="F:transmembrane signaling receptor activity"/>
    <property type="evidence" value="ECO:0007669"/>
    <property type="project" value="InterPro"/>
</dbReference>
<gene>
    <name evidence="3" type="ORF">JTE90_017536</name>
</gene>
<keyword evidence="1" id="KW-0812">Transmembrane</keyword>
<dbReference type="Proteomes" id="UP000827092">
    <property type="component" value="Unassembled WGS sequence"/>
</dbReference>
<dbReference type="Pfam" id="PF02932">
    <property type="entry name" value="Neur_chan_memb"/>
    <property type="match status" value="1"/>
</dbReference>
<evidence type="ECO:0000313" key="3">
    <source>
        <dbReference type="EMBL" id="KAG8174255.1"/>
    </source>
</evidence>
<dbReference type="GO" id="GO:0005254">
    <property type="term" value="F:chloride channel activity"/>
    <property type="evidence" value="ECO:0007669"/>
    <property type="project" value="UniProtKB-ARBA"/>
</dbReference>
<dbReference type="GO" id="GO:0016020">
    <property type="term" value="C:membrane"/>
    <property type="evidence" value="ECO:0007669"/>
    <property type="project" value="InterPro"/>
</dbReference>
<keyword evidence="4" id="KW-1185">Reference proteome</keyword>
<dbReference type="InterPro" id="IPR006028">
    <property type="entry name" value="GABAA/Glycine_rcpt"/>
</dbReference>
<dbReference type="InterPro" id="IPR036719">
    <property type="entry name" value="Neuro-gated_channel_TM_sf"/>
</dbReference>
<organism evidence="3 4">
    <name type="scientific">Oedothorax gibbosus</name>
    <dbReference type="NCBI Taxonomy" id="931172"/>
    <lineage>
        <taxon>Eukaryota</taxon>
        <taxon>Metazoa</taxon>
        <taxon>Ecdysozoa</taxon>
        <taxon>Arthropoda</taxon>
        <taxon>Chelicerata</taxon>
        <taxon>Arachnida</taxon>
        <taxon>Araneae</taxon>
        <taxon>Araneomorphae</taxon>
        <taxon>Entelegynae</taxon>
        <taxon>Araneoidea</taxon>
        <taxon>Linyphiidae</taxon>
        <taxon>Erigoninae</taxon>
        <taxon>Oedothorax</taxon>
    </lineage>
</organism>
<dbReference type="Gene3D" id="6.10.250.2810">
    <property type="match status" value="1"/>
</dbReference>
<comment type="caution">
    <text evidence="3">The sequence shown here is derived from an EMBL/GenBank/DDBJ whole genome shotgun (WGS) entry which is preliminary data.</text>
</comment>
<evidence type="ECO:0000256" key="1">
    <source>
        <dbReference type="SAM" id="Phobius"/>
    </source>
</evidence>
<dbReference type="SUPFAM" id="SSF90112">
    <property type="entry name" value="Neurotransmitter-gated ion-channel transmembrane pore"/>
    <property type="match status" value="1"/>
</dbReference>
<sequence length="137" mass="15328">MFGQSYILPREKHPAPPPLRLLPHQRVHTHRPHVHADVLETPDAVPARVTLGVTSLLTVITKQYQARMPSVSYVVALNIWLSNCIAFVFFSLLELATVVALSTKTPSEGDRHEQLLLMGSDVESLWHMDHEAVLVPP</sequence>
<proteinExistence type="predicted"/>
<name>A0AAV6TQG9_9ARAC</name>
<dbReference type="PRINTS" id="PR00253">
    <property type="entry name" value="GABAARECEPTR"/>
</dbReference>
<keyword evidence="1" id="KW-1133">Transmembrane helix</keyword>
<feature type="domain" description="Neurotransmitter-gated ion-channel transmembrane" evidence="2">
    <location>
        <begin position="42"/>
        <end position="111"/>
    </location>
</feature>
<evidence type="ECO:0000313" key="4">
    <source>
        <dbReference type="Proteomes" id="UP000827092"/>
    </source>
</evidence>
<keyword evidence="1" id="KW-0472">Membrane</keyword>
<accession>A0AAV6TQG9</accession>
<dbReference type="AlphaFoldDB" id="A0AAV6TQG9"/>
<protein>
    <recommendedName>
        <fullName evidence="2">Neurotransmitter-gated ion-channel transmembrane domain-containing protein</fullName>
    </recommendedName>
</protein>
<feature type="transmembrane region" description="Helical" evidence="1">
    <location>
        <begin position="71"/>
        <end position="93"/>
    </location>
</feature>
<dbReference type="EMBL" id="JAFNEN010001269">
    <property type="protein sequence ID" value="KAG8174255.1"/>
    <property type="molecule type" value="Genomic_DNA"/>
</dbReference>
<dbReference type="InterPro" id="IPR006029">
    <property type="entry name" value="Neurotrans-gated_channel_TM"/>
</dbReference>
<dbReference type="GO" id="GO:0099095">
    <property type="term" value="F:ligand-gated monoatomic anion channel activity"/>
    <property type="evidence" value="ECO:0007669"/>
    <property type="project" value="UniProtKB-ARBA"/>
</dbReference>
<evidence type="ECO:0000259" key="2">
    <source>
        <dbReference type="Pfam" id="PF02932"/>
    </source>
</evidence>
<dbReference type="GO" id="GO:0005230">
    <property type="term" value="F:extracellular ligand-gated monoatomic ion channel activity"/>
    <property type="evidence" value="ECO:0007669"/>
    <property type="project" value="UniProtKB-ARBA"/>
</dbReference>
<reference evidence="3 4" key="1">
    <citation type="journal article" date="2022" name="Nat. Ecol. Evol.">
        <title>A masculinizing supergene underlies an exaggerated male reproductive morph in a spider.</title>
        <authorList>
            <person name="Hendrickx F."/>
            <person name="De Corte Z."/>
            <person name="Sonet G."/>
            <person name="Van Belleghem S.M."/>
            <person name="Kostlbacher S."/>
            <person name="Vangestel C."/>
        </authorList>
    </citation>
    <scope>NUCLEOTIDE SEQUENCE [LARGE SCALE GENOMIC DNA]</scope>
    <source>
        <strain evidence="3">W744_W776</strain>
    </source>
</reference>